<dbReference type="AlphaFoldDB" id="A0A1H3KY86"/>
<organism evidence="4 5">
    <name type="scientific">Proteiniborus ethanoligenes</name>
    <dbReference type="NCBI Taxonomy" id="415015"/>
    <lineage>
        <taxon>Bacteria</taxon>
        <taxon>Bacillati</taxon>
        <taxon>Bacillota</taxon>
        <taxon>Clostridia</taxon>
        <taxon>Eubacteriales</taxon>
        <taxon>Proteiniborus</taxon>
    </lineage>
</organism>
<evidence type="ECO:0000256" key="2">
    <source>
        <dbReference type="SAM" id="MobiDB-lite"/>
    </source>
</evidence>
<sequence>MKQFIKIFSIAFACFALAIGAGVYTYSKIYEPPEEQPDYTDEKEREEENAEADKPKDPFQIAIESSKRVNFLLMGMEGARSDTIIFASFDPKGNKVDMISVPRDTYYYTKGYESGDLRKLNAVYGRSKAEGTKRAVEEILGQVPVHHYIMVDYKGVEKIVDSLGGVEVNVPFHMDYYDPADKPPLRIDIPKGKQVLNGEQSVKFLRYRHNSDKTVGYPDGDLGRIRAQQQFIKSAIKKSLSLKIVNVVKTSFDYVRTDVSLKDALGYAAGAIGISVDDISMTTLPGVAEDRTYGRTTLSYFIHDPIQVKEMMMKIYEVPSENLDESQDSSNENKQND</sequence>
<comment type="similarity">
    <text evidence="1">Belongs to the LytR/CpsA/Psr (LCP) family.</text>
</comment>
<dbReference type="Proteomes" id="UP000198625">
    <property type="component" value="Unassembled WGS sequence"/>
</dbReference>
<feature type="compositionally biased region" description="Acidic residues" evidence="2">
    <location>
        <begin position="34"/>
        <end position="50"/>
    </location>
</feature>
<feature type="region of interest" description="Disordered" evidence="2">
    <location>
        <begin position="34"/>
        <end position="56"/>
    </location>
</feature>
<protein>
    <submittedName>
        <fullName evidence="4">Transcriptional attenuator, LytR family</fullName>
    </submittedName>
</protein>
<dbReference type="RefSeq" id="WP_091726357.1">
    <property type="nucleotide sequence ID" value="NZ_FNQE01000002.1"/>
</dbReference>
<accession>A0A1H3KY86</accession>
<name>A0A1H3KY86_9FIRM</name>
<dbReference type="InterPro" id="IPR050922">
    <property type="entry name" value="LytR/CpsA/Psr_CW_biosynth"/>
</dbReference>
<dbReference type="PANTHER" id="PTHR33392">
    <property type="entry name" value="POLYISOPRENYL-TEICHOIC ACID--PEPTIDOGLYCAN TEICHOIC ACID TRANSFERASE TAGU"/>
    <property type="match status" value="1"/>
</dbReference>
<dbReference type="OrthoDB" id="305468at2"/>
<evidence type="ECO:0000259" key="3">
    <source>
        <dbReference type="Pfam" id="PF03816"/>
    </source>
</evidence>
<dbReference type="Pfam" id="PF03816">
    <property type="entry name" value="LytR_cpsA_psr"/>
    <property type="match status" value="1"/>
</dbReference>
<dbReference type="PANTHER" id="PTHR33392:SF6">
    <property type="entry name" value="POLYISOPRENYL-TEICHOIC ACID--PEPTIDOGLYCAN TEICHOIC ACID TRANSFERASE TAGU"/>
    <property type="match status" value="1"/>
</dbReference>
<dbReference type="Gene3D" id="3.40.630.190">
    <property type="entry name" value="LCP protein"/>
    <property type="match status" value="1"/>
</dbReference>
<evidence type="ECO:0000313" key="5">
    <source>
        <dbReference type="Proteomes" id="UP000198625"/>
    </source>
</evidence>
<evidence type="ECO:0000313" key="4">
    <source>
        <dbReference type="EMBL" id="SDY56959.1"/>
    </source>
</evidence>
<dbReference type="STRING" id="415015.SAMN05660462_00366"/>
<reference evidence="4 5" key="1">
    <citation type="submission" date="2016-10" db="EMBL/GenBank/DDBJ databases">
        <authorList>
            <person name="de Groot N.N."/>
        </authorList>
    </citation>
    <scope>NUCLEOTIDE SEQUENCE [LARGE SCALE GENOMIC DNA]</scope>
    <source>
        <strain evidence="4 5">DSM 21650</strain>
    </source>
</reference>
<gene>
    <name evidence="4" type="ORF">SAMN05660462_00366</name>
</gene>
<dbReference type="InterPro" id="IPR004474">
    <property type="entry name" value="LytR_CpsA_psr"/>
</dbReference>
<feature type="domain" description="Cell envelope-related transcriptional attenuator" evidence="3">
    <location>
        <begin position="80"/>
        <end position="239"/>
    </location>
</feature>
<proteinExistence type="inferred from homology"/>
<evidence type="ECO:0000256" key="1">
    <source>
        <dbReference type="ARBA" id="ARBA00006068"/>
    </source>
</evidence>
<keyword evidence="5" id="KW-1185">Reference proteome</keyword>
<dbReference type="EMBL" id="FNQE01000002">
    <property type="protein sequence ID" value="SDY56959.1"/>
    <property type="molecule type" value="Genomic_DNA"/>
</dbReference>
<dbReference type="NCBIfam" id="TIGR00350">
    <property type="entry name" value="lytR_cpsA_psr"/>
    <property type="match status" value="1"/>
</dbReference>